<dbReference type="EMBL" id="SFCI01000511">
    <property type="protein sequence ID" value="TFY79384.1"/>
    <property type="molecule type" value="Genomic_DNA"/>
</dbReference>
<evidence type="ECO:0000313" key="3">
    <source>
        <dbReference type="Proteomes" id="UP000298061"/>
    </source>
</evidence>
<proteinExistence type="predicted"/>
<dbReference type="Proteomes" id="UP000298061">
    <property type="component" value="Unassembled WGS sequence"/>
</dbReference>
<keyword evidence="1" id="KW-0732">Signal</keyword>
<dbReference type="AlphaFoldDB" id="A0A4Y9ZYV4"/>
<reference evidence="2 3" key="1">
    <citation type="submission" date="2019-02" db="EMBL/GenBank/DDBJ databases">
        <title>Genome sequencing of the rare red list fungi Hericium alpestre (H. flagellum).</title>
        <authorList>
            <person name="Buettner E."/>
            <person name="Kellner H."/>
        </authorList>
    </citation>
    <scope>NUCLEOTIDE SEQUENCE [LARGE SCALE GENOMIC DNA]</scope>
    <source>
        <strain evidence="2 3">DSM 108284</strain>
    </source>
</reference>
<sequence>MVSILPKAFNLIFLFAATISVAQLPPWECPATESNHLCCVAFGKFGDLGDHCGIEGVNPSTPTASGYCTSAYNPCLQGSVAACCESVLRMSFSQSPDVSADLMLFLLSL</sequence>
<gene>
    <name evidence="2" type="ORF">EWM64_g4632</name>
</gene>
<dbReference type="OrthoDB" id="3225847at2759"/>
<protein>
    <recommendedName>
        <fullName evidence="4">Hydrophobin</fullName>
    </recommendedName>
</protein>
<organism evidence="2 3">
    <name type="scientific">Hericium alpestre</name>
    <dbReference type="NCBI Taxonomy" id="135208"/>
    <lineage>
        <taxon>Eukaryota</taxon>
        <taxon>Fungi</taxon>
        <taxon>Dikarya</taxon>
        <taxon>Basidiomycota</taxon>
        <taxon>Agaricomycotina</taxon>
        <taxon>Agaricomycetes</taxon>
        <taxon>Russulales</taxon>
        <taxon>Hericiaceae</taxon>
        <taxon>Hericium</taxon>
    </lineage>
</organism>
<feature type="signal peptide" evidence="1">
    <location>
        <begin position="1"/>
        <end position="22"/>
    </location>
</feature>
<evidence type="ECO:0000313" key="2">
    <source>
        <dbReference type="EMBL" id="TFY79384.1"/>
    </source>
</evidence>
<evidence type="ECO:0000256" key="1">
    <source>
        <dbReference type="SAM" id="SignalP"/>
    </source>
</evidence>
<accession>A0A4Y9ZYV4</accession>
<feature type="chain" id="PRO_5021200150" description="Hydrophobin" evidence="1">
    <location>
        <begin position="23"/>
        <end position="109"/>
    </location>
</feature>
<keyword evidence="3" id="KW-1185">Reference proteome</keyword>
<name>A0A4Y9ZYV4_9AGAM</name>
<comment type="caution">
    <text evidence="2">The sequence shown here is derived from an EMBL/GenBank/DDBJ whole genome shotgun (WGS) entry which is preliminary data.</text>
</comment>
<evidence type="ECO:0008006" key="4">
    <source>
        <dbReference type="Google" id="ProtNLM"/>
    </source>
</evidence>